<feature type="active site" description="Nucleophile" evidence="4">
    <location>
        <position position="46"/>
    </location>
</feature>
<protein>
    <submittedName>
        <fullName evidence="6">NTE family protein</fullName>
    </submittedName>
</protein>
<comment type="caution">
    <text evidence="6">The sequence shown here is derived from an EMBL/GenBank/DDBJ whole genome shotgun (WGS) entry which is preliminary data.</text>
</comment>
<dbReference type="GO" id="GO:0016787">
    <property type="term" value="F:hydrolase activity"/>
    <property type="evidence" value="ECO:0007669"/>
    <property type="project" value="UniProtKB-UniRule"/>
</dbReference>
<feature type="short sequence motif" description="GXGXXG" evidence="4">
    <location>
        <begin position="16"/>
        <end position="21"/>
    </location>
</feature>
<evidence type="ECO:0000313" key="7">
    <source>
        <dbReference type="Proteomes" id="UP001204445"/>
    </source>
</evidence>
<dbReference type="AlphaFoldDB" id="A0AAE3HMY0"/>
<dbReference type="EMBL" id="JANUCT010000016">
    <property type="protein sequence ID" value="MCS3904117.1"/>
    <property type="molecule type" value="Genomic_DNA"/>
</dbReference>
<keyword evidence="2 4" id="KW-0442">Lipid degradation</keyword>
<dbReference type="Proteomes" id="UP001204445">
    <property type="component" value="Unassembled WGS sequence"/>
</dbReference>
<proteinExistence type="predicted"/>
<dbReference type="PANTHER" id="PTHR14226:SF78">
    <property type="entry name" value="SLR0060 PROTEIN"/>
    <property type="match status" value="1"/>
</dbReference>
<dbReference type="Gene3D" id="3.40.1090.10">
    <property type="entry name" value="Cytosolic phospholipase A2 catalytic domain"/>
    <property type="match status" value="2"/>
</dbReference>
<dbReference type="PANTHER" id="PTHR14226">
    <property type="entry name" value="NEUROPATHY TARGET ESTERASE/SWISS CHEESE D.MELANOGASTER"/>
    <property type="match status" value="1"/>
</dbReference>
<feature type="short sequence motif" description="DGA/G" evidence="4">
    <location>
        <begin position="197"/>
        <end position="199"/>
    </location>
</feature>
<dbReference type="InterPro" id="IPR050301">
    <property type="entry name" value="NTE"/>
</dbReference>
<dbReference type="PROSITE" id="PS51635">
    <property type="entry name" value="PNPLA"/>
    <property type="match status" value="1"/>
</dbReference>
<accession>A0AAE3HMY0</accession>
<dbReference type="SUPFAM" id="SSF52151">
    <property type="entry name" value="FabD/lysophospholipase-like"/>
    <property type="match status" value="1"/>
</dbReference>
<name>A0AAE3HMY0_9GAMM</name>
<dbReference type="GO" id="GO:0016042">
    <property type="term" value="P:lipid catabolic process"/>
    <property type="evidence" value="ECO:0007669"/>
    <property type="project" value="UniProtKB-UniRule"/>
</dbReference>
<feature type="active site" description="Proton acceptor" evidence="4">
    <location>
        <position position="197"/>
    </location>
</feature>
<evidence type="ECO:0000256" key="3">
    <source>
        <dbReference type="ARBA" id="ARBA00023098"/>
    </source>
</evidence>
<evidence type="ECO:0000256" key="1">
    <source>
        <dbReference type="ARBA" id="ARBA00022801"/>
    </source>
</evidence>
<evidence type="ECO:0000313" key="6">
    <source>
        <dbReference type="EMBL" id="MCS3904117.1"/>
    </source>
</evidence>
<dbReference type="RefSeq" id="WP_259056400.1">
    <property type="nucleotide sequence ID" value="NZ_JANUCT010000016.1"/>
</dbReference>
<organism evidence="6 7">
    <name type="scientific">Methylohalomonas lacus</name>
    <dbReference type="NCBI Taxonomy" id="398773"/>
    <lineage>
        <taxon>Bacteria</taxon>
        <taxon>Pseudomonadati</taxon>
        <taxon>Pseudomonadota</taxon>
        <taxon>Gammaproteobacteria</taxon>
        <taxon>Methylohalomonadales</taxon>
        <taxon>Methylohalomonadaceae</taxon>
        <taxon>Methylohalomonas</taxon>
    </lineage>
</organism>
<reference evidence="6" key="1">
    <citation type="submission" date="2022-08" db="EMBL/GenBank/DDBJ databases">
        <title>Genomic Encyclopedia of Type Strains, Phase III (KMG-III): the genomes of soil and plant-associated and newly described type strains.</title>
        <authorList>
            <person name="Whitman W."/>
        </authorList>
    </citation>
    <scope>NUCLEOTIDE SEQUENCE</scope>
    <source>
        <strain evidence="6">HMT 1</strain>
    </source>
</reference>
<evidence type="ECO:0000259" key="5">
    <source>
        <dbReference type="PROSITE" id="PS51635"/>
    </source>
</evidence>
<evidence type="ECO:0000256" key="4">
    <source>
        <dbReference type="PROSITE-ProRule" id="PRU01161"/>
    </source>
</evidence>
<feature type="domain" description="PNPLA" evidence="5">
    <location>
        <begin position="12"/>
        <end position="210"/>
    </location>
</feature>
<dbReference type="InterPro" id="IPR016035">
    <property type="entry name" value="Acyl_Trfase/lysoPLipase"/>
</dbReference>
<keyword evidence="1 4" id="KW-0378">Hydrolase</keyword>
<keyword evidence="3 4" id="KW-0443">Lipid metabolism</keyword>
<sequence>MATKSDSKSLNLALQGGGSHGAYTWGVLDRLLAEPTLKIDGISGTSSGAMNAVVMADGLLRGGRDGARQALREFWEQVASMFSDLFQPTAQLSDWLMFETGAPLSLQSYLALTQAFSPYQLNPMDHNPLRQLLEEMIDFGRLRRNRSLKLFIGATQVRTGKLKLFREKELSVDALLASACLPSLHHAITIDGEAYWDGGYAGNPPIFPLIFDCKTSDVMIVIVQPLARPELPTTAEAIRMRAAELSFNTAFLREMRAIAFSKDQIKQDLLPLGRLERQLSRLNVHLVQNEAMMQQLDPSSAYQSPPAFIEELYQEGYASCEAWLDNNRQHIGTQSSVNLSELFC</sequence>
<evidence type="ECO:0000256" key="2">
    <source>
        <dbReference type="ARBA" id="ARBA00022963"/>
    </source>
</evidence>
<feature type="short sequence motif" description="GXSXG" evidence="4">
    <location>
        <begin position="44"/>
        <end position="48"/>
    </location>
</feature>
<gene>
    <name evidence="6" type="ORF">J2T55_002150</name>
</gene>
<dbReference type="InterPro" id="IPR002641">
    <property type="entry name" value="PNPLA_dom"/>
</dbReference>
<keyword evidence="7" id="KW-1185">Reference proteome</keyword>
<dbReference type="Pfam" id="PF01734">
    <property type="entry name" value="Patatin"/>
    <property type="match status" value="1"/>
</dbReference>